<comment type="caution">
    <text evidence="1">The sequence shown here is derived from an EMBL/GenBank/DDBJ whole genome shotgun (WGS) entry which is preliminary data.</text>
</comment>
<evidence type="ECO:0000313" key="2">
    <source>
        <dbReference type="Proteomes" id="UP000821865"/>
    </source>
</evidence>
<proteinExistence type="predicted"/>
<gene>
    <name evidence="1" type="ORF">HPB49_008795</name>
</gene>
<organism evidence="1 2">
    <name type="scientific">Dermacentor silvarum</name>
    <name type="common">Tick</name>
    <dbReference type="NCBI Taxonomy" id="543639"/>
    <lineage>
        <taxon>Eukaryota</taxon>
        <taxon>Metazoa</taxon>
        <taxon>Ecdysozoa</taxon>
        <taxon>Arthropoda</taxon>
        <taxon>Chelicerata</taxon>
        <taxon>Arachnida</taxon>
        <taxon>Acari</taxon>
        <taxon>Parasitiformes</taxon>
        <taxon>Ixodida</taxon>
        <taxon>Ixodoidea</taxon>
        <taxon>Ixodidae</taxon>
        <taxon>Rhipicephalinae</taxon>
        <taxon>Dermacentor</taxon>
    </lineage>
</organism>
<sequence>MSEDSGDSRAEMPEAGEVAISIESFQHSQKNVHFYTGLPDYVAFEDLYWRLADDTVGRHATPRRRRHFDDDYYGNGKCYLKDGSVPHIFTGSVPKKGTAKCRRPVPDTASFIATFPRNSDIPLLRPQHGHNWPFTIIMDTAVCRCDEPAPNINSAVVEVKCEDEVEKREDDIEERVTVDPIHTYCNPTSGNRVKKEVGVDPECTSCDEPSEVSHRHHFTNSTVNSTVHLQCTSNSVQWLRVQF</sequence>
<reference evidence="1" key="1">
    <citation type="submission" date="2020-05" db="EMBL/GenBank/DDBJ databases">
        <title>Large-scale comparative analyses of tick genomes elucidate their genetic diversity and vector capacities.</title>
        <authorList>
            <person name="Jia N."/>
            <person name="Wang J."/>
            <person name="Shi W."/>
            <person name="Du L."/>
            <person name="Sun Y."/>
            <person name="Zhan W."/>
            <person name="Jiang J."/>
            <person name="Wang Q."/>
            <person name="Zhang B."/>
            <person name="Ji P."/>
            <person name="Sakyi L.B."/>
            <person name="Cui X."/>
            <person name="Yuan T."/>
            <person name="Jiang B."/>
            <person name="Yang W."/>
            <person name="Lam T.T.-Y."/>
            <person name="Chang Q."/>
            <person name="Ding S."/>
            <person name="Wang X."/>
            <person name="Zhu J."/>
            <person name="Ruan X."/>
            <person name="Zhao L."/>
            <person name="Wei J."/>
            <person name="Que T."/>
            <person name="Du C."/>
            <person name="Cheng J."/>
            <person name="Dai P."/>
            <person name="Han X."/>
            <person name="Huang E."/>
            <person name="Gao Y."/>
            <person name="Liu J."/>
            <person name="Shao H."/>
            <person name="Ye R."/>
            <person name="Li L."/>
            <person name="Wei W."/>
            <person name="Wang X."/>
            <person name="Wang C."/>
            <person name="Yang T."/>
            <person name="Huo Q."/>
            <person name="Li W."/>
            <person name="Guo W."/>
            <person name="Chen H."/>
            <person name="Zhou L."/>
            <person name="Ni X."/>
            <person name="Tian J."/>
            <person name="Zhou Y."/>
            <person name="Sheng Y."/>
            <person name="Liu T."/>
            <person name="Pan Y."/>
            <person name="Xia L."/>
            <person name="Li J."/>
            <person name="Zhao F."/>
            <person name="Cao W."/>
        </authorList>
    </citation>
    <scope>NUCLEOTIDE SEQUENCE</scope>
    <source>
        <strain evidence="1">Dsil-2018</strain>
    </source>
</reference>
<protein>
    <submittedName>
        <fullName evidence="1">Uncharacterized protein</fullName>
    </submittedName>
</protein>
<dbReference type="Proteomes" id="UP000821865">
    <property type="component" value="Chromosome 1"/>
</dbReference>
<dbReference type="EMBL" id="CM023470">
    <property type="protein sequence ID" value="KAH7979229.1"/>
    <property type="molecule type" value="Genomic_DNA"/>
</dbReference>
<name>A0ACB8DYR8_DERSI</name>
<keyword evidence="2" id="KW-1185">Reference proteome</keyword>
<evidence type="ECO:0000313" key="1">
    <source>
        <dbReference type="EMBL" id="KAH7979229.1"/>
    </source>
</evidence>
<accession>A0ACB8DYR8</accession>